<proteinExistence type="predicted"/>
<comment type="caution">
    <text evidence="1">The sequence shown here is derived from an EMBL/GenBank/DDBJ whole genome shotgun (WGS) entry which is preliminary data.</text>
</comment>
<evidence type="ECO:0000313" key="1">
    <source>
        <dbReference type="EMBL" id="MFC6036595.1"/>
    </source>
</evidence>
<organism evidence="1 2">
    <name type="scientific">Hyphococcus aureus</name>
    <dbReference type="NCBI Taxonomy" id="2666033"/>
    <lineage>
        <taxon>Bacteria</taxon>
        <taxon>Pseudomonadati</taxon>
        <taxon>Pseudomonadota</taxon>
        <taxon>Alphaproteobacteria</taxon>
        <taxon>Parvularculales</taxon>
        <taxon>Parvularculaceae</taxon>
        <taxon>Hyphococcus</taxon>
    </lineage>
</organism>
<dbReference type="EMBL" id="JBHPON010000002">
    <property type="protein sequence ID" value="MFC6036595.1"/>
    <property type="molecule type" value="Genomic_DNA"/>
</dbReference>
<evidence type="ECO:0000313" key="2">
    <source>
        <dbReference type="Proteomes" id="UP001596116"/>
    </source>
</evidence>
<gene>
    <name evidence="1" type="ORF">ACFMB1_13640</name>
</gene>
<reference evidence="1 2" key="1">
    <citation type="submission" date="2024-09" db="EMBL/GenBank/DDBJ databases">
        <authorList>
            <person name="Zhang Z.-H."/>
        </authorList>
    </citation>
    <scope>NUCLEOTIDE SEQUENCE [LARGE SCALE GENOMIC DNA]</scope>
    <source>
        <strain evidence="1 2">HHTR114</strain>
    </source>
</reference>
<accession>A0ABW1KWX1</accession>
<dbReference type="Proteomes" id="UP001596116">
    <property type="component" value="Unassembled WGS sequence"/>
</dbReference>
<name>A0ABW1KWX1_9PROT</name>
<dbReference type="RefSeq" id="WP_379882163.1">
    <property type="nucleotide sequence ID" value="NZ_JBHPON010000002.1"/>
</dbReference>
<sequence>MSTATPTLFIYEATLPDASALARAAARMGHKPHAIESDETGFWRSNEKLALKAHPLIFGATTRRAYFVFEQLSRLHWSHRLNEARILEDGADFSFWTLCFHPAQ</sequence>
<protein>
    <submittedName>
        <fullName evidence="1">Uncharacterized protein</fullName>
    </submittedName>
</protein>
<keyword evidence="2" id="KW-1185">Reference proteome</keyword>